<keyword evidence="3" id="KW-0862">Zinc</keyword>
<dbReference type="InterPro" id="IPR007527">
    <property type="entry name" value="Znf_SWIM"/>
</dbReference>
<dbReference type="PANTHER" id="PTHR31973:SF187">
    <property type="entry name" value="MUTATOR TRANSPOSASE MUDRA PROTEIN"/>
    <property type="match status" value="1"/>
</dbReference>
<evidence type="ECO:0000313" key="7">
    <source>
        <dbReference type="EMBL" id="OAP10856.1"/>
    </source>
</evidence>
<dbReference type="Pfam" id="PF04434">
    <property type="entry name" value="SWIM"/>
    <property type="match status" value="1"/>
</dbReference>
<evidence type="ECO:0000259" key="6">
    <source>
        <dbReference type="PROSITE" id="PS50966"/>
    </source>
</evidence>
<reference evidence="8" key="1">
    <citation type="journal article" date="2016" name="Proc. Natl. Acad. Sci. U.S.A.">
        <title>Chromosome-level assembly of Arabidopsis thaliana Ler reveals the extent of translocation and inversion polymorphisms.</title>
        <authorList>
            <person name="Zapata L."/>
            <person name="Ding J."/>
            <person name="Willing E.M."/>
            <person name="Hartwig B."/>
            <person name="Bezdan D."/>
            <person name="Jiao W.B."/>
            <person name="Patel V."/>
            <person name="Velikkakam James G."/>
            <person name="Koornneef M."/>
            <person name="Ossowski S."/>
            <person name="Schneeberger K."/>
        </authorList>
    </citation>
    <scope>NUCLEOTIDE SEQUENCE [LARGE SCALE GENOMIC DNA]</scope>
    <source>
        <strain evidence="8">cv. Landsberg erecta</strain>
    </source>
</reference>
<dbReference type="Pfam" id="PF03108">
    <property type="entry name" value="DBD_Tnp_Mut"/>
    <property type="match status" value="1"/>
</dbReference>
<evidence type="ECO:0000256" key="4">
    <source>
        <dbReference type="PROSITE-ProRule" id="PRU00325"/>
    </source>
</evidence>
<dbReference type="PANTHER" id="PTHR31973">
    <property type="entry name" value="POLYPROTEIN, PUTATIVE-RELATED"/>
    <property type="match status" value="1"/>
</dbReference>
<evidence type="ECO:0000256" key="1">
    <source>
        <dbReference type="ARBA" id="ARBA00022723"/>
    </source>
</evidence>
<dbReference type="AlphaFoldDB" id="A0A178VYE9"/>
<protein>
    <recommendedName>
        <fullName evidence="6">SWIM-type domain-containing protein</fullName>
    </recommendedName>
</protein>
<evidence type="ECO:0000256" key="2">
    <source>
        <dbReference type="ARBA" id="ARBA00022771"/>
    </source>
</evidence>
<dbReference type="Pfam" id="PF10551">
    <property type="entry name" value="MULE"/>
    <property type="match status" value="1"/>
</dbReference>
<keyword evidence="2 4" id="KW-0863">Zinc-finger</keyword>
<dbReference type="InterPro" id="IPR006564">
    <property type="entry name" value="Znf_PMZ"/>
</dbReference>
<evidence type="ECO:0000256" key="5">
    <source>
        <dbReference type="SAM" id="MobiDB-lite"/>
    </source>
</evidence>
<evidence type="ECO:0000256" key="3">
    <source>
        <dbReference type="ARBA" id="ARBA00022833"/>
    </source>
</evidence>
<dbReference type="InterPro" id="IPR004332">
    <property type="entry name" value="Transposase_MuDR"/>
</dbReference>
<dbReference type="EMBL" id="LUHQ01000002">
    <property type="protein sequence ID" value="OAP10856.1"/>
    <property type="molecule type" value="Genomic_DNA"/>
</dbReference>
<organism evidence="7 8">
    <name type="scientific">Arabidopsis thaliana</name>
    <name type="common">Mouse-ear cress</name>
    <dbReference type="NCBI Taxonomy" id="3702"/>
    <lineage>
        <taxon>Eukaryota</taxon>
        <taxon>Viridiplantae</taxon>
        <taxon>Streptophyta</taxon>
        <taxon>Embryophyta</taxon>
        <taxon>Tracheophyta</taxon>
        <taxon>Spermatophyta</taxon>
        <taxon>Magnoliopsida</taxon>
        <taxon>eudicotyledons</taxon>
        <taxon>Gunneridae</taxon>
        <taxon>Pentapetalae</taxon>
        <taxon>rosids</taxon>
        <taxon>malvids</taxon>
        <taxon>Brassicales</taxon>
        <taxon>Brassicaceae</taxon>
        <taxon>Camelineae</taxon>
        <taxon>Arabidopsis</taxon>
    </lineage>
</organism>
<dbReference type="GO" id="GO:0008270">
    <property type="term" value="F:zinc ion binding"/>
    <property type="evidence" value="ECO:0007669"/>
    <property type="project" value="UniProtKB-KW"/>
</dbReference>
<dbReference type="ExpressionAtlas" id="A0A178VYE9">
    <property type="expression patterns" value="baseline and differential"/>
</dbReference>
<proteinExistence type="predicted"/>
<accession>A0A178VYE9</accession>
<feature type="region of interest" description="Disordered" evidence="5">
    <location>
        <begin position="945"/>
        <end position="968"/>
    </location>
</feature>
<evidence type="ECO:0000313" key="8">
    <source>
        <dbReference type="Proteomes" id="UP000078284"/>
    </source>
</evidence>
<keyword evidence="1" id="KW-0479">Metal-binding</keyword>
<name>A0A178VYE9_ARATH</name>
<gene>
    <name evidence="7" type="ordered locus">AXX17_At2g12700</name>
</gene>
<comment type="caution">
    <text evidence="7">The sequence shown here is derived from an EMBL/GenBank/DDBJ whole genome shotgun (WGS) entry which is preliminary data.</text>
</comment>
<dbReference type="PROSITE" id="PS50966">
    <property type="entry name" value="ZF_SWIM"/>
    <property type="match status" value="1"/>
</dbReference>
<feature type="domain" description="SWIM-type" evidence="6">
    <location>
        <begin position="862"/>
        <end position="894"/>
    </location>
</feature>
<sequence length="992" mass="110355">MNRKGVDIPVFVVAGKWECCREGKWDFILENDCFARSISVSAEMTFNELQNAVASAFDFNVQDWKQNISYWLPEQLSIFSARKRPPVCLDSTMALKSFVTVKAMEPHLNLCLSLESILDEGPQKQLVPQLGECSNRGKVTANMAENVITTESEVVMMVTAPTNASKSVADDFGSKWLVRGNRLEGRRLFTEDDNHAAGETSMAGIIRIADAATPSLNNDSERDCIKTYFAEYEEDEVVLREIEAVEKRAAEERARAKGKGKVSCIEEGLLDSDGDVFQSDGLDGYTSGYDGLEDSLSCEEDIDDSQYWADVFDRADPDYELPSGAEDDVVATGAEPENAASEGNENVSNVVEPAVEEDISAVVIAYEAHPMRLEKIYEDVNEEVTSPTTDAQPCFDDALNLSTTEICASVSSSEDAIYVGRVFRDKLHMQTTLAIYAIRWLFHFRQTRSDKSRLVFVCVDSRCAWRVFGHVVAPGSVNFEVRKATLTHTCSVTARAQYGKQATAKVIAEVLRGKYSNGSGGPRTVEIPDIVLSELKVSVTYMKAWYAREAAIIKSRGSEESSYKLLAVYMHLLEQGNPGTIYKLEHTQKASGVQQFKYLSFALGACISGIKYMRKVILVDGTAIKARFKGVLLAASMQDANFQVYPIAFGIVDGENEPSWTWFFRQLSKIVPDSEDLVLVTDRHRAIYAAVGQIYPKAFHGACAVHLERNVRVRWPKHGIPGLVGKAARAYNVGQFNEYYNEIGIRSSKCHQYLEAIPKEHWTQAYCPAKRYNVMSSNIAEALNGALAKILELPIVTMVDGIRGKLMRWFCVRRAKAAKMTDTITPATNKLIFEHNVDSAGLAVSQVLAWSYHVHVSDELSYYVDLEKKSCSCLQFQKLLIPCCHALAAARINNVHIPTLVGEPYMVELFGKQYEQFIYPVPNQADEDIPAVVEDTQFVPPSVRVGPGRRRKRRIPSSGKRFGGSKRQRLGRNKCSLCSQSGHNRAICDSVG</sequence>
<dbReference type="Proteomes" id="UP000078284">
    <property type="component" value="Chromosome 2"/>
</dbReference>
<dbReference type="SMART" id="SM00575">
    <property type="entry name" value="ZnF_PMZ"/>
    <property type="match status" value="1"/>
</dbReference>
<dbReference type="InterPro" id="IPR018289">
    <property type="entry name" value="MULE_transposase_dom"/>
</dbReference>